<dbReference type="InterPro" id="IPR005944">
    <property type="entry name" value="Pro_iminopeptidase"/>
</dbReference>
<sequence>MREFYPEIEAYSTELLDVGDGQLLYVEQSGNPDGKPVVFIHGGPGGGTSPDCRRFFDPAAYRIVVFDQRGCGQSKPHIADPPSGEGDSLADRLAVNTTAHLIADIERIREHLGIDRWQVFGGSWGSTLGLAYAQTHPARVTELVLRGIFLLRRSELDWYYNEGASHVYPDNWEDYLAPLDEADRAPSADKIAAYHRLLHADDQEVALTAAKAWSKWERSTSHLINTAESSADADDPRFAIPFAQIENHYFVNGGFLDEAQLLRDIDRIAGIPGVIVQGRYDVVCPARSAWDLHRAWPTADLVIVPDAGHSAFEPGIRSALIEATDRFAKD</sequence>
<evidence type="ECO:0000256" key="3">
    <source>
        <dbReference type="ARBA" id="ARBA00010088"/>
    </source>
</evidence>
<dbReference type="KEGG" id="tsm:ASU32_15050"/>
<evidence type="ECO:0000313" key="13">
    <source>
        <dbReference type="Proteomes" id="UP000182241"/>
    </source>
</evidence>
<feature type="active site" evidence="9">
    <location>
        <position position="281"/>
    </location>
</feature>
<feature type="active site" description="Nucleophile" evidence="9">
    <location>
        <position position="123"/>
    </location>
</feature>
<dbReference type="PANTHER" id="PTHR43722">
    <property type="entry name" value="PROLINE IMINOPEPTIDASE"/>
    <property type="match status" value="1"/>
</dbReference>
<dbReference type="RefSeq" id="WP_068521164.1">
    <property type="nucleotide sequence ID" value="NZ_CP019066.1"/>
</dbReference>
<accession>A0A1H4XPQ6</accession>
<name>A0A1H4XPQ6_TSUTY</name>
<comment type="catalytic activity">
    <reaction evidence="1 8 10">
        <text>Release of N-terminal proline from a peptide.</text>
        <dbReference type="EC" id="3.4.11.5"/>
    </reaction>
</comment>
<comment type="similarity">
    <text evidence="3 8 10">Belongs to the peptidase S33 family.</text>
</comment>
<dbReference type="Pfam" id="PF00561">
    <property type="entry name" value="Abhydrolase_1"/>
    <property type="match status" value="1"/>
</dbReference>
<dbReference type="EC" id="3.4.11.5" evidence="8 10"/>
<evidence type="ECO:0000256" key="1">
    <source>
        <dbReference type="ARBA" id="ARBA00001585"/>
    </source>
</evidence>
<dbReference type="InterPro" id="IPR000073">
    <property type="entry name" value="AB_hydrolase_1"/>
</dbReference>
<reference evidence="13" key="1">
    <citation type="submission" date="2016-10" db="EMBL/GenBank/DDBJ databases">
        <authorList>
            <person name="Varghese N."/>
            <person name="Submissions S."/>
        </authorList>
    </citation>
    <scope>NUCLEOTIDE SEQUENCE [LARGE SCALE GENOMIC DNA]</scope>
    <source>
        <strain evidence="13">DSM 44234</strain>
    </source>
</reference>
<dbReference type="GeneID" id="300997887"/>
<dbReference type="InterPro" id="IPR002410">
    <property type="entry name" value="Peptidase_S33"/>
</dbReference>
<feature type="domain" description="AB hydrolase-1" evidence="11">
    <location>
        <begin position="35"/>
        <end position="313"/>
    </location>
</feature>
<evidence type="ECO:0000256" key="9">
    <source>
        <dbReference type="PIRSR" id="PIRSR006431-1"/>
    </source>
</evidence>
<dbReference type="Proteomes" id="UP000182241">
    <property type="component" value="Unassembled WGS sequence"/>
</dbReference>
<dbReference type="GO" id="GO:0006508">
    <property type="term" value="P:proteolysis"/>
    <property type="evidence" value="ECO:0007669"/>
    <property type="project" value="UniProtKB-KW"/>
</dbReference>
<dbReference type="SUPFAM" id="SSF53474">
    <property type="entry name" value="alpha/beta-Hydrolases"/>
    <property type="match status" value="1"/>
</dbReference>
<dbReference type="GO" id="GO:0005737">
    <property type="term" value="C:cytoplasm"/>
    <property type="evidence" value="ECO:0007669"/>
    <property type="project" value="UniProtKB-SubCell"/>
</dbReference>
<evidence type="ECO:0000256" key="7">
    <source>
        <dbReference type="ARBA" id="ARBA00022801"/>
    </source>
</evidence>
<dbReference type="OrthoDB" id="9796770at2"/>
<evidence type="ECO:0000256" key="5">
    <source>
        <dbReference type="ARBA" id="ARBA00022490"/>
    </source>
</evidence>
<evidence type="ECO:0000256" key="10">
    <source>
        <dbReference type="RuleBase" id="RU003421"/>
    </source>
</evidence>
<comment type="subcellular location">
    <subcellularLocation>
        <location evidence="2 8">Cytoplasm</location>
    </subcellularLocation>
</comment>
<dbReference type="PRINTS" id="PR00793">
    <property type="entry name" value="PROAMNOPTASE"/>
</dbReference>
<dbReference type="AlphaFoldDB" id="A0A1H4XPQ6"/>
<dbReference type="NCBIfam" id="TIGR01249">
    <property type="entry name" value="pro_imino_pep_1"/>
    <property type="match status" value="1"/>
</dbReference>
<keyword evidence="5 8" id="KW-0963">Cytoplasm</keyword>
<dbReference type="STRING" id="57704.SAMN04489793_3903"/>
<dbReference type="InterPro" id="IPR029058">
    <property type="entry name" value="AB_hydrolase_fold"/>
</dbReference>
<proteinExistence type="inferred from homology"/>
<feature type="active site" description="Proton donor" evidence="9">
    <location>
        <position position="309"/>
    </location>
</feature>
<dbReference type="Gene3D" id="3.40.50.1820">
    <property type="entry name" value="alpha/beta hydrolase"/>
    <property type="match status" value="1"/>
</dbReference>
<evidence type="ECO:0000256" key="2">
    <source>
        <dbReference type="ARBA" id="ARBA00004496"/>
    </source>
</evidence>
<evidence type="ECO:0000259" key="11">
    <source>
        <dbReference type="Pfam" id="PF00561"/>
    </source>
</evidence>
<evidence type="ECO:0000313" key="12">
    <source>
        <dbReference type="EMBL" id="SED07639.1"/>
    </source>
</evidence>
<dbReference type="GO" id="GO:0004177">
    <property type="term" value="F:aminopeptidase activity"/>
    <property type="evidence" value="ECO:0007669"/>
    <property type="project" value="UniProtKB-UniRule"/>
</dbReference>
<dbReference type="PANTHER" id="PTHR43722:SF1">
    <property type="entry name" value="PROLINE IMINOPEPTIDASE"/>
    <property type="match status" value="1"/>
</dbReference>
<keyword evidence="7 8" id="KW-0378">Hydrolase</keyword>
<keyword evidence="6 8" id="KW-0645">Protease</keyword>
<keyword evidence="4 8" id="KW-0031">Aminopeptidase</keyword>
<dbReference type="PIRSF" id="PIRSF006431">
    <property type="entry name" value="Pept_S33"/>
    <property type="match status" value="1"/>
</dbReference>
<gene>
    <name evidence="12" type="ORF">SAMN04489793_3903</name>
</gene>
<keyword evidence="13" id="KW-1185">Reference proteome</keyword>
<protein>
    <recommendedName>
        <fullName evidence="8 10">Proline iminopeptidase</fullName>
        <shortName evidence="8">PIP</shortName>
        <ecNumber evidence="8 10">3.4.11.5</ecNumber>
    </recommendedName>
    <alternativeName>
        <fullName evidence="8">Prolyl aminopeptidase</fullName>
    </alternativeName>
</protein>
<dbReference type="EMBL" id="FNSA01000003">
    <property type="protein sequence ID" value="SED07639.1"/>
    <property type="molecule type" value="Genomic_DNA"/>
</dbReference>
<organism evidence="12 13">
    <name type="scientific">Tsukamurella tyrosinosolvens</name>
    <dbReference type="NCBI Taxonomy" id="57704"/>
    <lineage>
        <taxon>Bacteria</taxon>
        <taxon>Bacillati</taxon>
        <taxon>Actinomycetota</taxon>
        <taxon>Actinomycetes</taxon>
        <taxon>Mycobacteriales</taxon>
        <taxon>Tsukamurellaceae</taxon>
        <taxon>Tsukamurella</taxon>
    </lineage>
</organism>
<evidence type="ECO:0000256" key="6">
    <source>
        <dbReference type="ARBA" id="ARBA00022670"/>
    </source>
</evidence>
<evidence type="ECO:0000256" key="8">
    <source>
        <dbReference type="PIRNR" id="PIRNR006431"/>
    </source>
</evidence>
<evidence type="ECO:0000256" key="4">
    <source>
        <dbReference type="ARBA" id="ARBA00022438"/>
    </source>
</evidence>